<dbReference type="Proteomes" id="UP000054018">
    <property type="component" value="Unassembled WGS sequence"/>
</dbReference>
<reference evidence="3" key="2">
    <citation type="submission" date="2015-01" db="EMBL/GenBank/DDBJ databases">
        <title>Evolutionary Origins and Diversification of the Mycorrhizal Mutualists.</title>
        <authorList>
            <consortium name="DOE Joint Genome Institute"/>
            <consortium name="Mycorrhizal Genomics Consortium"/>
            <person name="Kohler A."/>
            <person name="Kuo A."/>
            <person name="Nagy L.G."/>
            <person name="Floudas D."/>
            <person name="Copeland A."/>
            <person name="Barry K.W."/>
            <person name="Cichocki N."/>
            <person name="Veneault-Fourrey C."/>
            <person name="LaButti K."/>
            <person name="Lindquist E.A."/>
            <person name="Lipzen A."/>
            <person name="Lundell T."/>
            <person name="Morin E."/>
            <person name="Murat C."/>
            <person name="Riley R."/>
            <person name="Ohm R."/>
            <person name="Sun H."/>
            <person name="Tunlid A."/>
            <person name="Henrissat B."/>
            <person name="Grigoriev I.V."/>
            <person name="Hibbett D.S."/>
            <person name="Martin F."/>
        </authorList>
    </citation>
    <scope>NUCLEOTIDE SEQUENCE [LARGE SCALE GENOMIC DNA]</scope>
    <source>
        <strain evidence="3">441</strain>
    </source>
</reference>
<dbReference type="InterPro" id="IPR040976">
    <property type="entry name" value="Pkinase_fungal"/>
</dbReference>
<dbReference type="PANTHER" id="PTHR38248:SF2">
    <property type="entry name" value="FUNK1 11"/>
    <property type="match status" value="1"/>
</dbReference>
<dbReference type="Gene3D" id="1.10.510.10">
    <property type="entry name" value="Transferase(Phosphotransferase) domain 1"/>
    <property type="match status" value="1"/>
</dbReference>
<gene>
    <name evidence="2" type="ORF">PISMIDRAFT_104499</name>
</gene>
<dbReference type="OrthoDB" id="2747778at2759"/>
<dbReference type="EMBL" id="KN833754">
    <property type="protein sequence ID" value="KIK21169.1"/>
    <property type="molecule type" value="Genomic_DNA"/>
</dbReference>
<dbReference type="AlphaFoldDB" id="A0A0C9Z4S0"/>
<sequence>MVKHSESPWPCQRGLAITSHTHYWLILDLIGERLTNFASSQQLVQAVCNALLAHREAHAVGILHQDISAGNITIFLGHGYLINWDLAKARSMQRPCQLTCTGTWQFMSACLIEDASAFHTFQDDLESAFWVLLWTALMF</sequence>
<evidence type="ECO:0000313" key="3">
    <source>
        <dbReference type="Proteomes" id="UP000054018"/>
    </source>
</evidence>
<dbReference type="SUPFAM" id="SSF56112">
    <property type="entry name" value="Protein kinase-like (PK-like)"/>
    <property type="match status" value="1"/>
</dbReference>
<organism evidence="2 3">
    <name type="scientific">Pisolithus microcarpus 441</name>
    <dbReference type="NCBI Taxonomy" id="765257"/>
    <lineage>
        <taxon>Eukaryota</taxon>
        <taxon>Fungi</taxon>
        <taxon>Dikarya</taxon>
        <taxon>Basidiomycota</taxon>
        <taxon>Agaricomycotina</taxon>
        <taxon>Agaricomycetes</taxon>
        <taxon>Agaricomycetidae</taxon>
        <taxon>Boletales</taxon>
        <taxon>Sclerodermatineae</taxon>
        <taxon>Pisolithaceae</taxon>
        <taxon>Pisolithus</taxon>
    </lineage>
</organism>
<evidence type="ECO:0000313" key="2">
    <source>
        <dbReference type="EMBL" id="KIK21169.1"/>
    </source>
</evidence>
<protein>
    <recommendedName>
        <fullName evidence="1">Fungal-type protein kinase domain-containing protein</fullName>
    </recommendedName>
</protein>
<dbReference type="PANTHER" id="PTHR38248">
    <property type="entry name" value="FUNK1 6"/>
    <property type="match status" value="1"/>
</dbReference>
<dbReference type="HOGENOM" id="CLU_138921_0_0_1"/>
<dbReference type="InterPro" id="IPR011009">
    <property type="entry name" value="Kinase-like_dom_sf"/>
</dbReference>
<name>A0A0C9Z4S0_9AGAM</name>
<feature type="non-terminal residue" evidence="2">
    <location>
        <position position="139"/>
    </location>
</feature>
<proteinExistence type="predicted"/>
<reference evidence="2 3" key="1">
    <citation type="submission" date="2014-04" db="EMBL/GenBank/DDBJ databases">
        <authorList>
            <consortium name="DOE Joint Genome Institute"/>
            <person name="Kuo A."/>
            <person name="Kohler A."/>
            <person name="Costa M.D."/>
            <person name="Nagy L.G."/>
            <person name="Floudas D."/>
            <person name="Copeland A."/>
            <person name="Barry K.W."/>
            <person name="Cichocki N."/>
            <person name="Veneault-Fourrey C."/>
            <person name="LaButti K."/>
            <person name="Lindquist E.A."/>
            <person name="Lipzen A."/>
            <person name="Lundell T."/>
            <person name="Morin E."/>
            <person name="Murat C."/>
            <person name="Sun H."/>
            <person name="Tunlid A."/>
            <person name="Henrissat B."/>
            <person name="Grigoriev I.V."/>
            <person name="Hibbett D.S."/>
            <person name="Martin F."/>
            <person name="Nordberg H.P."/>
            <person name="Cantor M.N."/>
            <person name="Hua S.X."/>
        </authorList>
    </citation>
    <scope>NUCLEOTIDE SEQUENCE [LARGE SCALE GENOMIC DNA]</scope>
    <source>
        <strain evidence="2 3">441</strain>
    </source>
</reference>
<dbReference type="STRING" id="765257.A0A0C9Z4S0"/>
<dbReference type="Pfam" id="PF17667">
    <property type="entry name" value="Pkinase_fungal"/>
    <property type="match status" value="1"/>
</dbReference>
<evidence type="ECO:0000259" key="1">
    <source>
        <dbReference type="Pfam" id="PF17667"/>
    </source>
</evidence>
<keyword evidence="3" id="KW-1185">Reference proteome</keyword>
<accession>A0A0C9Z4S0</accession>
<feature type="domain" description="Fungal-type protein kinase" evidence="1">
    <location>
        <begin position="18"/>
        <end position="135"/>
    </location>
</feature>